<feature type="region of interest" description="Disordered" evidence="1">
    <location>
        <begin position="252"/>
        <end position="290"/>
    </location>
</feature>
<protein>
    <submittedName>
        <fullName evidence="2">Helix-turn-helix domain-containing protein</fullName>
    </submittedName>
</protein>
<accession>A0AAJ1C105</accession>
<feature type="compositionally biased region" description="Polar residues" evidence="1">
    <location>
        <begin position="132"/>
        <end position="147"/>
    </location>
</feature>
<comment type="caution">
    <text evidence="2">The sequence shown here is derived from an EMBL/GenBank/DDBJ whole genome shotgun (WGS) entry which is preliminary data.</text>
</comment>
<dbReference type="AlphaFoldDB" id="A0AAJ1C105"/>
<name>A0AAJ1C105_9HYPH</name>
<gene>
    <name evidence="2" type="ORF">NBH21_23615</name>
</gene>
<dbReference type="RefSeq" id="WP_250916316.1">
    <property type="nucleotide sequence ID" value="NZ_JAMXLX010000011.1"/>
</dbReference>
<organism evidence="2 3">
    <name type="scientific">Ciceribacter sichuanensis</name>
    <dbReference type="NCBI Taxonomy" id="2949647"/>
    <lineage>
        <taxon>Bacteria</taxon>
        <taxon>Pseudomonadati</taxon>
        <taxon>Pseudomonadota</taxon>
        <taxon>Alphaproteobacteria</taxon>
        <taxon>Hyphomicrobiales</taxon>
        <taxon>Rhizobiaceae</taxon>
        <taxon>Ciceribacter</taxon>
    </lineage>
</organism>
<sequence length="395" mass="43103">MSGKKRGYAYDVDAWVQFHLLRLASFHPDTTKADLAVLAEIIQRYWGRFGNGWVTHEALGAMTGTSKATVIRAKRNLEQLGFITVVQAGRRGSATVYKPNFELVPEKGSKDDTETNGITHDTETDAIGVASDTSTGQFGITDDTPSYLQDRPTRAGSQIDREEPAPPTAPLSDGLTATGADGAGGFEELWKAYGHRQRKADARAAYEKAAPDSDLHGKMVEAAHAWHSAWAAQAKADAPRFTLAKWLEREEYECDPPTSFSPKERKPKPTKAAKAEPQPDNDNERGAPVLDVGPFSPIGTFDVTIVGGHVQADINGEKVTLLLKLSDGHGSMHDMEHVLYGQHSDSKIQARGQAFLRTLADCFGIESLTDTEQLNGHRVNCTVDQRFAISYRKAA</sequence>
<dbReference type="Proteomes" id="UP001155380">
    <property type="component" value="Unassembled WGS sequence"/>
</dbReference>
<feature type="region of interest" description="Disordered" evidence="1">
    <location>
        <begin position="132"/>
        <end position="182"/>
    </location>
</feature>
<reference evidence="2" key="1">
    <citation type="submission" date="2022-06" db="EMBL/GenBank/DDBJ databases">
        <authorList>
            <person name="Sun Q."/>
        </authorList>
    </citation>
    <scope>NUCLEOTIDE SEQUENCE</scope>
    <source>
        <strain evidence="2">S101</strain>
    </source>
</reference>
<evidence type="ECO:0000313" key="3">
    <source>
        <dbReference type="Proteomes" id="UP001155380"/>
    </source>
</evidence>
<proteinExistence type="predicted"/>
<evidence type="ECO:0000256" key="1">
    <source>
        <dbReference type="SAM" id="MobiDB-lite"/>
    </source>
</evidence>
<dbReference type="EMBL" id="JAMXLX010000011">
    <property type="protein sequence ID" value="MCO5959770.1"/>
    <property type="molecule type" value="Genomic_DNA"/>
</dbReference>
<evidence type="ECO:0000313" key="2">
    <source>
        <dbReference type="EMBL" id="MCO5959770.1"/>
    </source>
</evidence>